<gene>
    <name evidence="2" type="ORF">AX13_02655</name>
</gene>
<keyword evidence="3" id="KW-1185">Reference proteome</keyword>
<keyword evidence="1" id="KW-0472">Membrane</keyword>
<reference evidence="2 3" key="1">
    <citation type="submission" date="2014-01" db="EMBL/GenBank/DDBJ databases">
        <title>Interspecies Systems Biology Uncovers Metabolites Affecting C. elegans Gene Expression and Life History Traits.</title>
        <authorList>
            <person name="Watson E."/>
            <person name="Macneil L.T."/>
            <person name="Ritter A.D."/>
            <person name="Yilmaz L.S."/>
            <person name="Rosebrock A.P."/>
            <person name="Caudy A.A."/>
            <person name="Walhout A.J."/>
        </authorList>
    </citation>
    <scope>NUCLEOTIDE SEQUENCE [LARGE SCALE GENOMIC DNA]</scope>
    <source>
        <strain evidence="2 3">DA1877</strain>
    </source>
</reference>
<keyword evidence="1" id="KW-0812">Transmembrane</keyword>
<feature type="transmembrane region" description="Helical" evidence="1">
    <location>
        <begin position="20"/>
        <end position="40"/>
    </location>
</feature>
<keyword evidence="1" id="KW-1133">Transmembrane helix</keyword>
<sequence length="88" mass="9672">MRKLNLIDAQFPNEGVDVALQGIAPLLSVLGVLPFFFLVFKKCFGTTLKSTHKGFLDQQSFACTHRPDWSLACINLPTHVPSPLASIC</sequence>
<accession>A0A014P152</accession>
<dbReference type="AlphaFoldDB" id="A0A014P152"/>
<comment type="caution">
    <text evidence="2">The sequence shown here is derived from an EMBL/GenBank/DDBJ whole genome shotgun (WGS) entry which is preliminary data.</text>
</comment>
<organism evidence="2 3">
    <name type="scientific">Comamonas aquatica DA1877</name>
    <dbReference type="NCBI Taxonomy" id="1457173"/>
    <lineage>
        <taxon>Bacteria</taxon>
        <taxon>Pseudomonadati</taxon>
        <taxon>Pseudomonadota</taxon>
        <taxon>Betaproteobacteria</taxon>
        <taxon>Burkholderiales</taxon>
        <taxon>Comamonadaceae</taxon>
        <taxon>Comamonas</taxon>
    </lineage>
</organism>
<dbReference type="Proteomes" id="UP000020766">
    <property type="component" value="Unassembled WGS sequence"/>
</dbReference>
<name>A0A014P152_9BURK</name>
<evidence type="ECO:0000313" key="3">
    <source>
        <dbReference type="Proteomes" id="UP000020766"/>
    </source>
</evidence>
<dbReference type="EMBL" id="JBOK01000012">
    <property type="protein sequence ID" value="EXU79885.1"/>
    <property type="molecule type" value="Genomic_DNA"/>
</dbReference>
<proteinExistence type="predicted"/>
<protein>
    <submittedName>
        <fullName evidence="2">Uncharacterized protein</fullName>
    </submittedName>
</protein>
<evidence type="ECO:0000256" key="1">
    <source>
        <dbReference type="SAM" id="Phobius"/>
    </source>
</evidence>
<evidence type="ECO:0000313" key="2">
    <source>
        <dbReference type="EMBL" id="EXU79885.1"/>
    </source>
</evidence>